<geneLocation type="chloroplast" evidence="1"/>
<proteinExistence type="predicted"/>
<sequence length="38" mass="4485">MEAIIVNHDRIYGSIGLYISLSLDSRDNFFRYLFSRTT</sequence>
<accession>A0A516ID42</accession>
<reference evidence="1" key="1">
    <citation type="submission" date="2019-05" db="EMBL/GenBank/DDBJ databases">
        <title>Chloroplast genomes of Chrysosplenium species (Saxifragaceae): sequencing and comparative analysis.</title>
        <authorList>
            <person name="Wu Z."/>
            <person name="Liao R."/>
            <person name="Dong X."/>
            <person name="Lan D."/>
            <person name="Qin R."/>
            <person name="Liu H."/>
        </authorList>
    </citation>
    <scope>NUCLEOTIDE SEQUENCE</scope>
</reference>
<name>A0A516ID42_9MAGN</name>
<dbReference type="AlphaFoldDB" id="A0A516ID42"/>
<keyword evidence="1" id="KW-0150">Chloroplast</keyword>
<evidence type="ECO:0000313" key="1">
    <source>
        <dbReference type="EMBL" id="QDP14035.2"/>
    </source>
</evidence>
<keyword evidence="1" id="KW-0934">Plastid</keyword>
<dbReference type="EMBL" id="MK973001">
    <property type="protein sequence ID" value="QDP14035.2"/>
    <property type="molecule type" value="Genomic_DNA"/>
</dbReference>
<protein>
    <submittedName>
        <fullName evidence="1">Photosystem II protein T</fullName>
    </submittedName>
</protein>
<gene>
    <name evidence="1" type="primary">psbT</name>
    <name evidence="1" type="ORF">FGA13_p038</name>
</gene>
<organism evidence="1">
    <name type="scientific">Chrysosplenium macrophyllum</name>
    <dbReference type="NCBI Taxonomy" id="2306215"/>
    <lineage>
        <taxon>Eukaryota</taxon>
        <taxon>Viridiplantae</taxon>
        <taxon>Streptophyta</taxon>
        <taxon>Embryophyta</taxon>
        <taxon>Tracheophyta</taxon>
        <taxon>Spermatophyta</taxon>
        <taxon>Magnoliopsida</taxon>
        <taxon>eudicotyledons</taxon>
        <taxon>Gunneridae</taxon>
        <taxon>Pentapetalae</taxon>
        <taxon>Saxifragales</taxon>
        <taxon>Saxifragaceae</taxon>
        <taxon>Chrysosplenieae</taxon>
        <taxon>Chrysosplenium</taxon>
    </lineage>
</organism>